<dbReference type="Proteomes" id="UP001610446">
    <property type="component" value="Unassembled WGS sequence"/>
</dbReference>
<name>A0ABR4JG96_9EURO</name>
<accession>A0ABR4JG96</accession>
<organism evidence="3 4">
    <name type="scientific">Aspergillus pseudoustus</name>
    <dbReference type="NCBI Taxonomy" id="1810923"/>
    <lineage>
        <taxon>Eukaryota</taxon>
        <taxon>Fungi</taxon>
        <taxon>Dikarya</taxon>
        <taxon>Ascomycota</taxon>
        <taxon>Pezizomycotina</taxon>
        <taxon>Eurotiomycetes</taxon>
        <taxon>Eurotiomycetidae</taxon>
        <taxon>Eurotiales</taxon>
        <taxon>Aspergillaceae</taxon>
        <taxon>Aspergillus</taxon>
        <taxon>Aspergillus subgen. Nidulantes</taxon>
    </lineage>
</organism>
<gene>
    <name evidence="3" type="ORF">BJY01DRAFT_29454</name>
</gene>
<dbReference type="Pfam" id="PF07859">
    <property type="entry name" value="Abhydrolase_3"/>
    <property type="match status" value="1"/>
</dbReference>
<reference evidence="3 4" key="1">
    <citation type="submission" date="2024-07" db="EMBL/GenBank/DDBJ databases">
        <title>Section-level genome sequencing and comparative genomics of Aspergillus sections Usti and Cavernicolus.</title>
        <authorList>
            <consortium name="Lawrence Berkeley National Laboratory"/>
            <person name="Nybo J.L."/>
            <person name="Vesth T.C."/>
            <person name="Theobald S."/>
            <person name="Frisvad J.C."/>
            <person name="Larsen T.O."/>
            <person name="Kjaerboelling I."/>
            <person name="Rothschild-Mancinelli K."/>
            <person name="Lyhne E.K."/>
            <person name="Kogle M.E."/>
            <person name="Barry K."/>
            <person name="Clum A."/>
            <person name="Na H."/>
            <person name="Ledsgaard L."/>
            <person name="Lin J."/>
            <person name="Lipzen A."/>
            <person name="Kuo A."/>
            <person name="Riley R."/>
            <person name="Mondo S."/>
            <person name="Labutti K."/>
            <person name="Haridas S."/>
            <person name="Pangalinan J."/>
            <person name="Salamov A.A."/>
            <person name="Simmons B.A."/>
            <person name="Magnuson J.K."/>
            <person name="Chen J."/>
            <person name="Drula E."/>
            <person name="Henrissat B."/>
            <person name="Wiebenga A."/>
            <person name="Lubbers R.J."/>
            <person name="Gomes A.C."/>
            <person name="Makela M.R."/>
            <person name="Stajich J."/>
            <person name="Grigoriev I.V."/>
            <person name="Mortensen U.H."/>
            <person name="De Vries R.P."/>
            <person name="Baker S.E."/>
            <person name="Andersen M.R."/>
        </authorList>
    </citation>
    <scope>NUCLEOTIDE SEQUENCE [LARGE SCALE GENOMIC DNA]</scope>
    <source>
        <strain evidence="3 4">CBS 123904</strain>
    </source>
</reference>
<evidence type="ECO:0000256" key="1">
    <source>
        <dbReference type="ARBA" id="ARBA00022801"/>
    </source>
</evidence>
<dbReference type="InterPro" id="IPR013094">
    <property type="entry name" value="AB_hydrolase_3"/>
</dbReference>
<protein>
    <submittedName>
        <fullName evidence="3">Alpha/Beta hydrolase protein</fullName>
    </submittedName>
</protein>
<dbReference type="InterPro" id="IPR029058">
    <property type="entry name" value="AB_hydrolase_fold"/>
</dbReference>
<evidence type="ECO:0000313" key="3">
    <source>
        <dbReference type="EMBL" id="KAL2839058.1"/>
    </source>
</evidence>
<sequence length="345" mass="37942">MNPALSAWLEYRKNNPKLLHDDPHRDIHFLSTPTGKRLETGVVVSPATVPARDGFRIPIRIYTPTPTAEEGCGNGRSGYYRGVVIFYHSGGFTSGDLETEDVSCRYMSLYAQTIVISIDYRLSPTHSYPVPINDGIDAFEYIAQNLSALLPDPDIRSRIQIPAKLVLCGTSSGGHLAAIVSQHARNGLGKEESAGAAGETVSLVGVLLRAPVTVEARVEALIPERFRGVHVSWEARYEGAEGNRESMGYNHDSLAVPAAEKTSPAAFPLWGDLGGLPRTYIQICELDILCDDAVCYAQGLKETGVEVRERFYEGLPHIFWIYNHELAVSKTAQEDCVKGLRWLLE</sequence>
<dbReference type="PANTHER" id="PTHR48081:SF8">
    <property type="entry name" value="ALPHA_BETA HYDROLASE FOLD-3 DOMAIN-CONTAINING PROTEIN-RELATED"/>
    <property type="match status" value="1"/>
</dbReference>
<dbReference type="InterPro" id="IPR050300">
    <property type="entry name" value="GDXG_lipolytic_enzyme"/>
</dbReference>
<keyword evidence="4" id="KW-1185">Reference proteome</keyword>
<dbReference type="SUPFAM" id="SSF53474">
    <property type="entry name" value="alpha/beta-Hydrolases"/>
    <property type="match status" value="1"/>
</dbReference>
<proteinExistence type="predicted"/>
<dbReference type="Gene3D" id="3.40.50.1820">
    <property type="entry name" value="alpha/beta hydrolase"/>
    <property type="match status" value="1"/>
</dbReference>
<dbReference type="PANTHER" id="PTHR48081">
    <property type="entry name" value="AB HYDROLASE SUPERFAMILY PROTEIN C4A8.06C"/>
    <property type="match status" value="1"/>
</dbReference>
<dbReference type="EMBL" id="JBFXLU010000138">
    <property type="protein sequence ID" value="KAL2839058.1"/>
    <property type="molecule type" value="Genomic_DNA"/>
</dbReference>
<evidence type="ECO:0000313" key="4">
    <source>
        <dbReference type="Proteomes" id="UP001610446"/>
    </source>
</evidence>
<feature type="domain" description="Alpha/beta hydrolase fold-3" evidence="2">
    <location>
        <begin position="84"/>
        <end position="320"/>
    </location>
</feature>
<comment type="caution">
    <text evidence="3">The sequence shown here is derived from an EMBL/GenBank/DDBJ whole genome shotgun (WGS) entry which is preliminary data.</text>
</comment>
<keyword evidence="1 3" id="KW-0378">Hydrolase</keyword>
<dbReference type="GO" id="GO:0016787">
    <property type="term" value="F:hydrolase activity"/>
    <property type="evidence" value="ECO:0007669"/>
    <property type="project" value="UniProtKB-KW"/>
</dbReference>
<evidence type="ECO:0000259" key="2">
    <source>
        <dbReference type="Pfam" id="PF07859"/>
    </source>
</evidence>